<dbReference type="GO" id="GO:0017056">
    <property type="term" value="F:structural constituent of nuclear pore"/>
    <property type="evidence" value="ECO:0007669"/>
    <property type="project" value="InterPro"/>
</dbReference>
<dbReference type="GO" id="GO:0044611">
    <property type="term" value="C:nuclear pore inner ring"/>
    <property type="evidence" value="ECO:0007669"/>
    <property type="project" value="TreeGrafter"/>
</dbReference>
<comment type="caution">
    <text evidence="2">The sequence shown here is derived from an EMBL/GenBank/DDBJ whole genome shotgun (WGS) entry which is preliminary data.</text>
</comment>
<evidence type="ECO:0000313" key="3">
    <source>
        <dbReference type="Proteomes" id="UP000327157"/>
    </source>
</evidence>
<dbReference type="PANTHER" id="PTHR31431:SF1">
    <property type="entry name" value="NUCLEOPORIN NUP188"/>
    <property type="match status" value="1"/>
</dbReference>
<reference evidence="2 3" key="1">
    <citation type="submission" date="2019-09" db="EMBL/GenBank/DDBJ databases">
        <authorList>
            <person name="Ou C."/>
        </authorList>
    </citation>
    <scope>NUCLEOTIDE SEQUENCE [LARGE SCALE GENOMIC DNA]</scope>
    <source>
        <strain evidence="2">S2</strain>
        <tissue evidence="2">Leaf</tissue>
    </source>
</reference>
<feature type="transmembrane region" description="Helical" evidence="1">
    <location>
        <begin position="604"/>
        <end position="626"/>
    </location>
</feature>
<proteinExistence type="predicted"/>
<keyword evidence="1" id="KW-0472">Membrane</keyword>
<sequence>MSLDEDHGSGLLSFPNQVVRLIFNDGTQVLCSEVELHILDPLEVRLRCTTPQRHSLELGSASHVFKDEPLIYAEDTRVEDDVMDALQKDVMLCFLTMVLHEEENAKAEKSGQQAGAEVAMKDKLQKEYGKCLDEVQSYILVERSLENKDVALDSILHEYFHVVIIHYYVERQCLLKCMRSILTHALPFGSVSGEANAIEEVLKLISDGVEVKLINVLQVLFYSDHPEQMDIDLFTLWAEETLIEDNLVLDILFLAYYESFCTCNGERWKTLCLLYKGILSGSYNFEKLAVSTEAVRSSYQTKVQLLLILIESLDLESLLQMGPADGYRSVLRTFVSAFIASYDISLQLEDKSLKLLLDILCKIYQGEESLCIQFWDRESIIDGPIRYNFLDKSVGISSLVEINGSLGEDRSQIVETQLSLHVPGFEVYTIWCASIAHAPVSGAAVCFALMDIGNSSHFQSTGMNGQTESNMRSPSRVSEVALKANIFGFSNGHNDPSRGTWFLSGKLAKMLLIDCEQNDSCCSLTISGYCLIRPSIVLSFGLFVQLPKHWRLYFSWLVDLTEIEGLQMGTCSILDILFIMLSKFSKIFGNKLDISSSPPFFHQAVFSSATRPIPVVAALVSLISYFRNPNTWIHRKLVVAFSGLLLRQLGVIGVMLIFFTFKLECPTGYYILLEQSELNEDLFVATVNLLTSAALHQPAFLVAVLPTKVNKDVQLSNGGGVKLPTNDFESGKASVVNCNPRLLLNVLNFLRRCGKVSEIFWKKLSSSISTTSNVEAPSPENITETEAEDLSFRYQCQSAILEIIAHDMFLHKKLLHAESEKSKAADLEAILSAWCESSVLGNLTKSLTCCEYDPELFLRAKVSASVITARVMVNLSIGGAGSLSMSLLRSHPAFSELLAQYSQHGYSAGKEPNYLILSDLYYHLQGQLEGREISPGPFKELSQDTYLFDLKCVRADLGLDLWDYSKWKESKATAETMLHHMKAANSMAMLTSSKLSALRPLRSVLTVYGEDSLETKSTVRQIPDQLVFSCIDHICLSFHNTVESLAPVPSASEDIFHFLAAQAESLLYFMMYAHKSLPLSVCILVLKTSVGELNGLENLLVLVPLCHVLLSLKRNLMAGRNPINSKSGWFALSALSCVSKPKFSTIPTTSTALVIKTQATVNGSHISQSYFSDSIALQIYRITFLLLKFLSLQAEGAARREEEVGFVDLDHFPELPMPEILLGLQDQAITIVTELCVVNRSNEIQIEVQSICCLLLQIMEMALHSELCVLQICGIRPVIGRVEDFSKEVKHLVKATERHAFLKPSAKSLKQIILVIYPGLLQADEFL</sequence>
<keyword evidence="1" id="KW-0812">Transmembrane</keyword>
<dbReference type="Proteomes" id="UP000327157">
    <property type="component" value="Unassembled WGS sequence"/>
</dbReference>
<protein>
    <submittedName>
        <fullName evidence="2">Nucleoporin NUP188-like protein</fullName>
    </submittedName>
</protein>
<accession>A0A5N5FCN4</accession>
<name>A0A5N5FCN4_9ROSA</name>
<dbReference type="GO" id="GO:0006606">
    <property type="term" value="P:protein import into nucleus"/>
    <property type="evidence" value="ECO:0007669"/>
    <property type="project" value="TreeGrafter"/>
</dbReference>
<evidence type="ECO:0000256" key="1">
    <source>
        <dbReference type="SAM" id="Phobius"/>
    </source>
</evidence>
<organism evidence="2 3">
    <name type="scientific">Pyrus ussuriensis x Pyrus communis</name>
    <dbReference type="NCBI Taxonomy" id="2448454"/>
    <lineage>
        <taxon>Eukaryota</taxon>
        <taxon>Viridiplantae</taxon>
        <taxon>Streptophyta</taxon>
        <taxon>Embryophyta</taxon>
        <taxon>Tracheophyta</taxon>
        <taxon>Spermatophyta</taxon>
        <taxon>Magnoliopsida</taxon>
        <taxon>eudicotyledons</taxon>
        <taxon>Gunneridae</taxon>
        <taxon>Pentapetalae</taxon>
        <taxon>rosids</taxon>
        <taxon>fabids</taxon>
        <taxon>Rosales</taxon>
        <taxon>Rosaceae</taxon>
        <taxon>Amygdaloideae</taxon>
        <taxon>Maleae</taxon>
        <taxon>Pyrus</taxon>
    </lineage>
</organism>
<dbReference type="EMBL" id="SMOL01000714">
    <property type="protein sequence ID" value="KAB2600727.1"/>
    <property type="molecule type" value="Genomic_DNA"/>
</dbReference>
<evidence type="ECO:0000313" key="2">
    <source>
        <dbReference type="EMBL" id="KAB2600727.1"/>
    </source>
</evidence>
<gene>
    <name evidence="2" type="ORF">D8674_038458</name>
</gene>
<keyword evidence="3" id="KW-1185">Reference proteome</keyword>
<reference evidence="2 3" key="2">
    <citation type="submission" date="2019-11" db="EMBL/GenBank/DDBJ databases">
        <title>A de novo genome assembly of a pear dwarfing rootstock.</title>
        <authorList>
            <person name="Wang F."/>
            <person name="Wang J."/>
            <person name="Li S."/>
            <person name="Zhang Y."/>
            <person name="Fang M."/>
            <person name="Ma L."/>
            <person name="Zhao Y."/>
            <person name="Jiang S."/>
        </authorList>
    </citation>
    <scope>NUCLEOTIDE SEQUENCE [LARGE SCALE GENOMIC DNA]</scope>
    <source>
        <strain evidence="2">S2</strain>
        <tissue evidence="2">Leaf</tissue>
    </source>
</reference>
<dbReference type="OrthoDB" id="552259at2759"/>
<feature type="transmembrane region" description="Helical" evidence="1">
    <location>
        <begin position="638"/>
        <end position="661"/>
    </location>
</feature>
<dbReference type="GO" id="GO:0006405">
    <property type="term" value="P:RNA export from nucleus"/>
    <property type="evidence" value="ECO:0007669"/>
    <property type="project" value="TreeGrafter"/>
</dbReference>
<dbReference type="PANTHER" id="PTHR31431">
    <property type="entry name" value="NUCLEOPORIN NUP188 HOMOLOG"/>
    <property type="match status" value="1"/>
</dbReference>
<keyword evidence="1" id="KW-1133">Transmembrane helix</keyword>
<dbReference type="InterPro" id="IPR044840">
    <property type="entry name" value="Nup188"/>
</dbReference>